<protein>
    <submittedName>
        <fullName evidence="2">Uncharacterized protein</fullName>
    </submittedName>
</protein>
<dbReference type="EMBL" id="BLXT01002484">
    <property type="protein sequence ID" value="GFN94931.1"/>
    <property type="molecule type" value="Genomic_DNA"/>
</dbReference>
<dbReference type="Proteomes" id="UP000735302">
    <property type="component" value="Unassembled WGS sequence"/>
</dbReference>
<evidence type="ECO:0000313" key="3">
    <source>
        <dbReference type="Proteomes" id="UP000735302"/>
    </source>
</evidence>
<feature type="compositionally biased region" description="Basic residues" evidence="1">
    <location>
        <begin position="14"/>
        <end position="33"/>
    </location>
</feature>
<feature type="region of interest" description="Disordered" evidence="1">
    <location>
        <begin position="1"/>
        <end position="33"/>
    </location>
</feature>
<gene>
    <name evidence="2" type="ORF">PoB_002143700</name>
</gene>
<keyword evidence="3" id="KW-1185">Reference proteome</keyword>
<dbReference type="AlphaFoldDB" id="A0AAV3ZK67"/>
<evidence type="ECO:0000256" key="1">
    <source>
        <dbReference type="SAM" id="MobiDB-lite"/>
    </source>
</evidence>
<comment type="caution">
    <text evidence="2">The sequence shown here is derived from an EMBL/GenBank/DDBJ whole genome shotgun (WGS) entry which is preliminary data.</text>
</comment>
<accession>A0AAV3ZK67</accession>
<evidence type="ECO:0000313" key="2">
    <source>
        <dbReference type="EMBL" id="GFN94931.1"/>
    </source>
</evidence>
<sequence length="90" mass="10016">MTERSKHQIPPTAHTHRRRERERKKGRGGKGIKAHRVNNVSITISTTEPRHNTRQLNGVTPDTACLCPPSQQLPPPLGLSLTSSSHLKIN</sequence>
<name>A0AAV3ZK67_9GAST</name>
<organism evidence="2 3">
    <name type="scientific">Plakobranchus ocellatus</name>
    <dbReference type="NCBI Taxonomy" id="259542"/>
    <lineage>
        <taxon>Eukaryota</taxon>
        <taxon>Metazoa</taxon>
        <taxon>Spiralia</taxon>
        <taxon>Lophotrochozoa</taxon>
        <taxon>Mollusca</taxon>
        <taxon>Gastropoda</taxon>
        <taxon>Heterobranchia</taxon>
        <taxon>Euthyneura</taxon>
        <taxon>Panpulmonata</taxon>
        <taxon>Sacoglossa</taxon>
        <taxon>Placobranchoidea</taxon>
        <taxon>Plakobranchidae</taxon>
        <taxon>Plakobranchus</taxon>
    </lineage>
</organism>
<proteinExistence type="predicted"/>
<feature type="compositionally biased region" description="Low complexity" evidence="1">
    <location>
        <begin position="78"/>
        <end position="90"/>
    </location>
</feature>
<feature type="region of interest" description="Disordered" evidence="1">
    <location>
        <begin position="69"/>
        <end position="90"/>
    </location>
</feature>
<reference evidence="2 3" key="1">
    <citation type="journal article" date="2021" name="Elife">
        <title>Chloroplast acquisition without the gene transfer in kleptoplastic sea slugs, Plakobranchus ocellatus.</title>
        <authorList>
            <person name="Maeda T."/>
            <person name="Takahashi S."/>
            <person name="Yoshida T."/>
            <person name="Shimamura S."/>
            <person name="Takaki Y."/>
            <person name="Nagai Y."/>
            <person name="Toyoda A."/>
            <person name="Suzuki Y."/>
            <person name="Arimoto A."/>
            <person name="Ishii H."/>
            <person name="Satoh N."/>
            <person name="Nishiyama T."/>
            <person name="Hasebe M."/>
            <person name="Maruyama T."/>
            <person name="Minagawa J."/>
            <person name="Obokata J."/>
            <person name="Shigenobu S."/>
        </authorList>
    </citation>
    <scope>NUCLEOTIDE SEQUENCE [LARGE SCALE GENOMIC DNA]</scope>
</reference>